<organism evidence="2">
    <name type="scientific">Caldilineaceae bacterium SB0662_bin_9</name>
    <dbReference type="NCBI Taxonomy" id="2605258"/>
    <lineage>
        <taxon>Bacteria</taxon>
        <taxon>Bacillati</taxon>
        <taxon>Chloroflexota</taxon>
        <taxon>Caldilineae</taxon>
        <taxon>Caldilineales</taxon>
        <taxon>Caldilineaceae</taxon>
    </lineage>
</organism>
<feature type="transmembrane region" description="Helical" evidence="1">
    <location>
        <begin position="22"/>
        <end position="55"/>
    </location>
</feature>
<comment type="caution">
    <text evidence="2">The sequence shown here is derived from an EMBL/GenBank/DDBJ whole genome shotgun (WGS) entry which is preliminary data.</text>
</comment>
<evidence type="ECO:0000256" key="1">
    <source>
        <dbReference type="SAM" id="Phobius"/>
    </source>
</evidence>
<proteinExistence type="predicted"/>
<feature type="transmembrane region" description="Helical" evidence="1">
    <location>
        <begin position="75"/>
        <end position="101"/>
    </location>
</feature>
<dbReference type="EMBL" id="VXPY01000093">
    <property type="protein sequence ID" value="MYD91248.1"/>
    <property type="molecule type" value="Genomic_DNA"/>
</dbReference>
<evidence type="ECO:0000313" key="2">
    <source>
        <dbReference type="EMBL" id="MYD91248.1"/>
    </source>
</evidence>
<reference evidence="2" key="1">
    <citation type="submission" date="2019-09" db="EMBL/GenBank/DDBJ databases">
        <title>Characterisation of the sponge microbiome using genome-centric metagenomics.</title>
        <authorList>
            <person name="Engelberts J.P."/>
            <person name="Robbins S.J."/>
            <person name="De Goeij J.M."/>
            <person name="Aranda M."/>
            <person name="Bell S.C."/>
            <person name="Webster N.S."/>
        </authorList>
    </citation>
    <scope>NUCLEOTIDE SEQUENCE</scope>
    <source>
        <strain evidence="2">SB0662_bin_9</strain>
    </source>
</reference>
<gene>
    <name evidence="2" type="ORF">F4Y08_13080</name>
</gene>
<keyword evidence="1" id="KW-0472">Membrane</keyword>
<sequence length="163" mass="16350">MMTVAAGDAGASGGSQPLVNKVCLYTFVASLIGVVVAMFLISSATVVNVVIALLVMGALPALGRALGNGNIGEGIVPAILGAVGSALGLLVLSALFWSLLVGATAKGVAFGRLVLFSIVGCIVGSLLVLVLASPLGQDPNWLQTAFVLWGVVWSAAIAFPMSR</sequence>
<keyword evidence="1" id="KW-1133">Transmembrane helix</keyword>
<feature type="transmembrane region" description="Helical" evidence="1">
    <location>
        <begin position="141"/>
        <end position="159"/>
    </location>
</feature>
<accession>A0A6B1DVI9</accession>
<name>A0A6B1DVI9_9CHLR</name>
<dbReference type="AlphaFoldDB" id="A0A6B1DVI9"/>
<keyword evidence="1" id="KW-0812">Transmembrane</keyword>
<feature type="transmembrane region" description="Helical" evidence="1">
    <location>
        <begin position="113"/>
        <end position="135"/>
    </location>
</feature>
<protein>
    <submittedName>
        <fullName evidence="2">Uncharacterized protein</fullName>
    </submittedName>
</protein>